<dbReference type="OrthoDB" id="9799090at2"/>
<dbReference type="Gene3D" id="1.10.287.70">
    <property type="match status" value="1"/>
</dbReference>
<dbReference type="PROSITE" id="PS50042">
    <property type="entry name" value="CNMP_BINDING_3"/>
    <property type="match status" value="1"/>
</dbReference>
<keyword evidence="3" id="KW-0633">Potassium transport</keyword>
<sequence>MGMDHRSLRRRVFDLLERDVPGDRLADVIHFGLIAVVVVSVVIAVLGTVPSLGLRDGIAFGAIEHACLAVFVVEYLMRLWVAPEHPLRRGMPAWKASVAYAFTPFAVIDLLAIVPLAGSLFGSYELHGLLVLRLMRFLKLARYSSGFNALFLAIRRERYALFSCLLILASGVLTAATLMYLVERDMQPDQFGSIPAAMWWAITTLTTVGYGDVVPVTALGRVIGGITMVSGLVMLALPIAIIATSFSQVIAQHNFVVTLSMVSRLAPFTDLDPKALGALMPVLHSRSFDRGHLVVRKGEKTGHLYVVLEGYVEVEHPDGVERLGPGGVFGVAPGAGMEHLTVRAASKAKVLVIEENELHTLMARHPVVVARLSGMVFPKTGA</sequence>
<accession>A0A3L7ALP1</accession>
<dbReference type="GO" id="GO:0008076">
    <property type="term" value="C:voltage-gated potassium channel complex"/>
    <property type="evidence" value="ECO:0007669"/>
    <property type="project" value="InterPro"/>
</dbReference>
<evidence type="ECO:0000256" key="12">
    <source>
        <dbReference type="SAM" id="Phobius"/>
    </source>
</evidence>
<dbReference type="CDD" id="cd00038">
    <property type="entry name" value="CAP_ED"/>
    <property type="match status" value="1"/>
</dbReference>
<evidence type="ECO:0000256" key="7">
    <source>
        <dbReference type="ARBA" id="ARBA00022958"/>
    </source>
</evidence>
<dbReference type="AlphaFoldDB" id="A0A3L7ALP1"/>
<feature type="transmembrane region" description="Helical" evidence="12">
    <location>
        <begin position="223"/>
        <end position="246"/>
    </location>
</feature>
<dbReference type="Pfam" id="PF00027">
    <property type="entry name" value="cNMP_binding"/>
    <property type="match status" value="1"/>
</dbReference>
<evidence type="ECO:0000256" key="8">
    <source>
        <dbReference type="ARBA" id="ARBA00022989"/>
    </source>
</evidence>
<name>A0A3L7ALP1_9HYPH</name>
<comment type="caution">
    <text evidence="14">The sequence shown here is derived from an EMBL/GenBank/DDBJ whole genome shotgun (WGS) entry which is preliminary data.</text>
</comment>
<dbReference type="SMART" id="SM00100">
    <property type="entry name" value="cNMP"/>
    <property type="match status" value="1"/>
</dbReference>
<keyword evidence="11" id="KW-0407">Ion channel</keyword>
<keyword evidence="2" id="KW-0813">Transport</keyword>
<feature type="transmembrane region" description="Helical" evidence="12">
    <location>
        <begin position="93"/>
        <end position="114"/>
    </location>
</feature>
<evidence type="ECO:0000256" key="2">
    <source>
        <dbReference type="ARBA" id="ARBA00022448"/>
    </source>
</evidence>
<dbReference type="PANTHER" id="PTHR11537">
    <property type="entry name" value="VOLTAGE-GATED POTASSIUM CHANNEL"/>
    <property type="match status" value="1"/>
</dbReference>
<gene>
    <name evidence="14" type="ORF">D9R14_04210</name>
</gene>
<feature type="transmembrane region" description="Helical" evidence="12">
    <location>
        <begin position="58"/>
        <end position="81"/>
    </location>
</feature>
<proteinExistence type="predicted"/>
<evidence type="ECO:0000256" key="5">
    <source>
        <dbReference type="ARBA" id="ARBA00022826"/>
    </source>
</evidence>
<dbReference type="InterPro" id="IPR028325">
    <property type="entry name" value="VG_K_chnl"/>
</dbReference>
<dbReference type="Proteomes" id="UP000269692">
    <property type="component" value="Unassembled WGS sequence"/>
</dbReference>
<dbReference type="PANTHER" id="PTHR11537:SF254">
    <property type="entry name" value="POTASSIUM VOLTAGE-GATED CHANNEL PROTEIN SHAB"/>
    <property type="match status" value="1"/>
</dbReference>
<feature type="transmembrane region" description="Helical" evidence="12">
    <location>
        <begin position="194"/>
        <end position="211"/>
    </location>
</feature>
<comment type="subcellular location">
    <subcellularLocation>
        <location evidence="1">Membrane</location>
        <topology evidence="1">Multi-pass membrane protein</topology>
    </subcellularLocation>
</comment>
<dbReference type="InterPro" id="IPR027359">
    <property type="entry name" value="Volt_channel_dom_sf"/>
</dbReference>
<keyword evidence="4 12" id="KW-0812">Transmembrane</keyword>
<evidence type="ECO:0000256" key="3">
    <source>
        <dbReference type="ARBA" id="ARBA00022538"/>
    </source>
</evidence>
<evidence type="ECO:0000256" key="11">
    <source>
        <dbReference type="ARBA" id="ARBA00023303"/>
    </source>
</evidence>
<evidence type="ECO:0000256" key="9">
    <source>
        <dbReference type="ARBA" id="ARBA00023065"/>
    </source>
</evidence>
<evidence type="ECO:0000256" key="1">
    <source>
        <dbReference type="ARBA" id="ARBA00004141"/>
    </source>
</evidence>
<evidence type="ECO:0000256" key="4">
    <source>
        <dbReference type="ARBA" id="ARBA00022692"/>
    </source>
</evidence>
<dbReference type="PRINTS" id="PR00169">
    <property type="entry name" value="KCHANNEL"/>
</dbReference>
<evidence type="ECO:0000313" key="15">
    <source>
        <dbReference type="Proteomes" id="UP000269692"/>
    </source>
</evidence>
<dbReference type="FunFam" id="1.10.287.70:FF:000028">
    <property type="entry name" value="potassium voltage-gated channel subfamily D member 3"/>
    <property type="match status" value="1"/>
</dbReference>
<dbReference type="InterPro" id="IPR005821">
    <property type="entry name" value="Ion_trans_dom"/>
</dbReference>
<feature type="domain" description="Cyclic nucleotide-binding" evidence="13">
    <location>
        <begin position="267"/>
        <end position="330"/>
    </location>
</feature>
<dbReference type="Gene3D" id="1.20.120.350">
    <property type="entry name" value="Voltage-gated potassium channels. Chain C"/>
    <property type="match status" value="1"/>
</dbReference>
<keyword evidence="15" id="KW-1185">Reference proteome</keyword>
<feature type="transmembrane region" description="Helical" evidence="12">
    <location>
        <begin position="28"/>
        <end position="52"/>
    </location>
</feature>
<keyword evidence="5" id="KW-0631">Potassium channel</keyword>
<evidence type="ECO:0000256" key="6">
    <source>
        <dbReference type="ARBA" id="ARBA00022882"/>
    </source>
</evidence>
<dbReference type="InterPro" id="IPR000595">
    <property type="entry name" value="cNMP-bd_dom"/>
</dbReference>
<dbReference type="InterPro" id="IPR018490">
    <property type="entry name" value="cNMP-bd_dom_sf"/>
</dbReference>
<dbReference type="EMBL" id="RCTF01000002">
    <property type="protein sequence ID" value="RLP81197.1"/>
    <property type="molecule type" value="Genomic_DNA"/>
</dbReference>
<dbReference type="GO" id="GO:0001508">
    <property type="term" value="P:action potential"/>
    <property type="evidence" value="ECO:0007669"/>
    <property type="project" value="TreeGrafter"/>
</dbReference>
<dbReference type="Gene3D" id="2.60.120.10">
    <property type="entry name" value="Jelly Rolls"/>
    <property type="match status" value="1"/>
</dbReference>
<feature type="transmembrane region" description="Helical" evidence="12">
    <location>
        <begin position="159"/>
        <end position="182"/>
    </location>
</feature>
<keyword evidence="10 12" id="KW-0472">Membrane</keyword>
<keyword evidence="8 12" id="KW-1133">Transmembrane helix</keyword>
<evidence type="ECO:0000259" key="13">
    <source>
        <dbReference type="PROSITE" id="PS50042"/>
    </source>
</evidence>
<dbReference type="SUPFAM" id="SSF81324">
    <property type="entry name" value="Voltage-gated potassium channels"/>
    <property type="match status" value="1"/>
</dbReference>
<evidence type="ECO:0000313" key="14">
    <source>
        <dbReference type="EMBL" id="RLP81197.1"/>
    </source>
</evidence>
<dbReference type="InterPro" id="IPR014710">
    <property type="entry name" value="RmlC-like_jellyroll"/>
</dbReference>
<keyword evidence="9" id="KW-0406">Ion transport</keyword>
<reference evidence="14 15" key="1">
    <citation type="submission" date="2018-10" db="EMBL/GenBank/DDBJ databases">
        <title>Xanthobacter tagetidis genome sequencing and assembly.</title>
        <authorList>
            <person name="Maclea K.S."/>
            <person name="Goen A.E."/>
            <person name="Fatima S.A."/>
        </authorList>
    </citation>
    <scope>NUCLEOTIDE SEQUENCE [LARGE SCALE GENOMIC DNA]</scope>
    <source>
        <strain evidence="14 15">ATCC 700314</strain>
    </source>
</reference>
<dbReference type="Pfam" id="PF00520">
    <property type="entry name" value="Ion_trans"/>
    <property type="match status" value="1"/>
</dbReference>
<protein>
    <submittedName>
        <fullName evidence="14">Cyclic nucleotide-binding protein</fullName>
    </submittedName>
</protein>
<dbReference type="Gene3D" id="1.20.5.110">
    <property type="match status" value="1"/>
</dbReference>
<dbReference type="SUPFAM" id="SSF51206">
    <property type="entry name" value="cAMP-binding domain-like"/>
    <property type="match status" value="1"/>
</dbReference>
<evidence type="ECO:0000256" key="10">
    <source>
        <dbReference type="ARBA" id="ARBA00023136"/>
    </source>
</evidence>
<dbReference type="GO" id="GO:0005249">
    <property type="term" value="F:voltage-gated potassium channel activity"/>
    <property type="evidence" value="ECO:0007669"/>
    <property type="project" value="InterPro"/>
</dbReference>
<keyword evidence="6" id="KW-0851">Voltage-gated channel</keyword>
<keyword evidence="7" id="KW-0630">Potassium</keyword>
<organism evidence="14 15">
    <name type="scientific">Xanthobacter tagetidis</name>
    <dbReference type="NCBI Taxonomy" id="60216"/>
    <lineage>
        <taxon>Bacteria</taxon>
        <taxon>Pseudomonadati</taxon>
        <taxon>Pseudomonadota</taxon>
        <taxon>Alphaproteobacteria</taxon>
        <taxon>Hyphomicrobiales</taxon>
        <taxon>Xanthobacteraceae</taxon>
        <taxon>Xanthobacter</taxon>
    </lineage>
</organism>